<dbReference type="EMBL" id="BTGU01000030">
    <property type="protein sequence ID" value="GMN49214.1"/>
    <property type="molecule type" value="Genomic_DNA"/>
</dbReference>
<sequence>MEHIVMREERYRAIREEKYEHSMVPLQEDPVKIMLEHFGKRAEQKAFVDHQRQNYYQQDGGHKGPFLHATVVNQGQYQLYQQPVARKGHSQQAYTRNQVPPLKRHGSVMDCNEVAKLYGGVVFTVMAGTNSLFELN</sequence>
<dbReference type="Proteomes" id="UP001187192">
    <property type="component" value="Unassembled WGS sequence"/>
</dbReference>
<organism evidence="1 2">
    <name type="scientific">Ficus carica</name>
    <name type="common">Common fig</name>
    <dbReference type="NCBI Taxonomy" id="3494"/>
    <lineage>
        <taxon>Eukaryota</taxon>
        <taxon>Viridiplantae</taxon>
        <taxon>Streptophyta</taxon>
        <taxon>Embryophyta</taxon>
        <taxon>Tracheophyta</taxon>
        <taxon>Spermatophyta</taxon>
        <taxon>Magnoliopsida</taxon>
        <taxon>eudicotyledons</taxon>
        <taxon>Gunneridae</taxon>
        <taxon>Pentapetalae</taxon>
        <taxon>rosids</taxon>
        <taxon>fabids</taxon>
        <taxon>Rosales</taxon>
        <taxon>Moraceae</taxon>
        <taxon>Ficeae</taxon>
        <taxon>Ficus</taxon>
    </lineage>
</organism>
<evidence type="ECO:0000313" key="1">
    <source>
        <dbReference type="EMBL" id="GMN49214.1"/>
    </source>
</evidence>
<accession>A0AA88A473</accession>
<gene>
    <name evidence="1" type="ORF">TIFTF001_018381</name>
</gene>
<comment type="caution">
    <text evidence="1">The sequence shown here is derived from an EMBL/GenBank/DDBJ whole genome shotgun (WGS) entry which is preliminary data.</text>
</comment>
<evidence type="ECO:0000313" key="2">
    <source>
        <dbReference type="Proteomes" id="UP001187192"/>
    </source>
</evidence>
<keyword evidence="2" id="KW-1185">Reference proteome</keyword>
<proteinExistence type="predicted"/>
<reference evidence="1" key="1">
    <citation type="submission" date="2023-07" db="EMBL/GenBank/DDBJ databases">
        <title>draft genome sequence of fig (Ficus carica).</title>
        <authorList>
            <person name="Takahashi T."/>
            <person name="Nishimura K."/>
        </authorList>
    </citation>
    <scope>NUCLEOTIDE SEQUENCE</scope>
</reference>
<name>A0AA88A473_FICCA</name>
<dbReference type="AlphaFoldDB" id="A0AA88A473"/>
<protein>
    <submittedName>
        <fullName evidence="1">Uncharacterized protein</fullName>
    </submittedName>
</protein>